<dbReference type="PATRIC" id="fig|1123269.5.peg.1689"/>
<organism evidence="3 4">
    <name type="scientific">Sphingomonas sanxanigenens DSM 19645 = NX02</name>
    <dbReference type="NCBI Taxonomy" id="1123269"/>
    <lineage>
        <taxon>Bacteria</taxon>
        <taxon>Pseudomonadati</taxon>
        <taxon>Pseudomonadota</taxon>
        <taxon>Alphaproteobacteria</taxon>
        <taxon>Sphingomonadales</taxon>
        <taxon>Sphingomonadaceae</taxon>
        <taxon>Sphingomonas</taxon>
    </lineage>
</organism>
<keyword evidence="2" id="KW-0812">Transmembrane</keyword>
<feature type="transmembrane region" description="Helical" evidence="2">
    <location>
        <begin position="16"/>
        <end position="37"/>
    </location>
</feature>
<dbReference type="Proteomes" id="UP000018851">
    <property type="component" value="Chromosome"/>
</dbReference>
<dbReference type="RefSeq" id="WP_025291704.1">
    <property type="nucleotide sequence ID" value="NZ_CP006644.1"/>
</dbReference>
<evidence type="ECO:0000313" key="3">
    <source>
        <dbReference type="EMBL" id="AHE53446.1"/>
    </source>
</evidence>
<evidence type="ECO:0000313" key="4">
    <source>
        <dbReference type="Proteomes" id="UP000018851"/>
    </source>
</evidence>
<keyword evidence="4" id="KW-1185">Reference proteome</keyword>
<dbReference type="eggNOG" id="ENOG5032I52">
    <property type="taxonomic scope" value="Bacteria"/>
</dbReference>
<dbReference type="AlphaFoldDB" id="W0A8M3"/>
<dbReference type="KEGG" id="ssan:NX02_08615"/>
<reference evidence="3 4" key="1">
    <citation type="submission" date="2013-07" db="EMBL/GenBank/DDBJ databases">
        <title>Completed genome of Sphingomonas sanxanigenens NX02.</title>
        <authorList>
            <person name="Ma T."/>
            <person name="Huang H."/>
            <person name="Wu M."/>
            <person name="Li X."/>
            <person name="Li G."/>
        </authorList>
    </citation>
    <scope>NUCLEOTIDE SEQUENCE [LARGE SCALE GENOMIC DNA]</scope>
    <source>
        <strain evidence="3 4">NX02</strain>
    </source>
</reference>
<proteinExistence type="predicted"/>
<feature type="region of interest" description="Disordered" evidence="1">
    <location>
        <begin position="59"/>
        <end position="110"/>
    </location>
</feature>
<feature type="compositionally biased region" description="Acidic residues" evidence="1">
    <location>
        <begin position="88"/>
        <end position="99"/>
    </location>
</feature>
<accession>W0A8M3</accession>
<protein>
    <submittedName>
        <fullName evidence="3">Uncharacterized protein</fullName>
    </submittedName>
</protein>
<evidence type="ECO:0000256" key="2">
    <source>
        <dbReference type="SAM" id="Phobius"/>
    </source>
</evidence>
<name>W0A8M3_9SPHN</name>
<keyword evidence="2" id="KW-1133">Transmembrane helix</keyword>
<sequence length="110" mass="11193">MVKKQTSDEADARTRIGIGTAAGIAAGIGAGIALAWYGGRIVGAAKGLLRRAPKRGEHGAAFADGETDAENLDQTRNAGPAAMRDGDVGDWDAADEASDESFPASDPPAR</sequence>
<gene>
    <name evidence="3" type="ORF">NX02_08615</name>
</gene>
<keyword evidence="2" id="KW-0472">Membrane</keyword>
<dbReference type="EMBL" id="CP006644">
    <property type="protein sequence ID" value="AHE53446.1"/>
    <property type="molecule type" value="Genomic_DNA"/>
</dbReference>
<dbReference type="HOGENOM" id="CLU_2169468_0_0_5"/>
<evidence type="ECO:0000256" key="1">
    <source>
        <dbReference type="SAM" id="MobiDB-lite"/>
    </source>
</evidence>